<dbReference type="OrthoDB" id="7304466at2759"/>
<protein>
    <submittedName>
        <fullName evidence="1">Uncharacterized protein</fullName>
    </submittedName>
</protein>
<organism evidence="1">
    <name type="scientific">Cyprideis torosa</name>
    <dbReference type="NCBI Taxonomy" id="163714"/>
    <lineage>
        <taxon>Eukaryota</taxon>
        <taxon>Metazoa</taxon>
        <taxon>Ecdysozoa</taxon>
        <taxon>Arthropoda</taxon>
        <taxon>Crustacea</taxon>
        <taxon>Oligostraca</taxon>
        <taxon>Ostracoda</taxon>
        <taxon>Podocopa</taxon>
        <taxon>Podocopida</taxon>
        <taxon>Cytherocopina</taxon>
        <taxon>Cytheroidea</taxon>
        <taxon>Cytherideidae</taxon>
        <taxon>Cyprideis</taxon>
    </lineage>
</organism>
<accession>A0A7R8WVN2</accession>
<name>A0A7R8WVN2_9CRUS</name>
<sequence length="104" mass="11597">MIAKRRSSAFLMEDYHLIGIEYLWRVILSGSEQMAFAAAELLIQTYTNLGPKLKNDVGLIHEDFVQECFDKLKIEDFPSEGPQCLVGMGHDPNVLHGALSACSL</sequence>
<dbReference type="AlphaFoldDB" id="A0A7R8WVN2"/>
<proteinExistence type="predicted"/>
<dbReference type="EMBL" id="OB676196">
    <property type="protein sequence ID" value="CAD7236037.1"/>
    <property type="molecule type" value="Genomic_DNA"/>
</dbReference>
<reference evidence="1" key="1">
    <citation type="submission" date="2020-11" db="EMBL/GenBank/DDBJ databases">
        <authorList>
            <person name="Tran Van P."/>
        </authorList>
    </citation>
    <scope>NUCLEOTIDE SEQUENCE</scope>
</reference>
<feature type="non-terminal residue" evidence="1">
    <location>
        <position position="1"/>
    </location>
</feature>
<gene>
    <name evidence="1" type="ORF">CTOB1V02_LOCUS13852</name>
</gene>
<evidence type="ECO:0000313" key="1">
    <source>
        <dbReference type="EMBL" id="CAD7236037.1"/>
    </source>
</evidence>